<feature type="signal peptide" evidence="1">
    <location>
        <begin position="1"/>
        <end position="22"/>
    </location>
</feature>
<name>A0A3D9YQW3_9HYPH</name>
<organism evidence="2 3">
    <name type="scientific">Methylovirgula ligni</name>
    <dbReference type="NCBI Taxonomy" id="569860"/>
    <lineage>
        <taxon>Bacteria</taxon>
        <taxon>Pseudomonadati</taxon>
        <taxon>Pseudomonadota</taxon>
        <taxon>Alphaproteobacteria</taxon>
        <taxon>Hyphomicrobiales</taxon>
        <taxon>Beijerinckiaceae</taxon>
        <taxon>Methylovirgula</taxon>
    </lineage>
</organism>
<accession>A0A3D9YQW3</accession>
<keyword evidence="3" id="KW-1185">Reference proteome</keyword>
<gene>
    <name evidence="2" type="ORF">DES32_3158</name>
</gene>
<evidence type="ECO:0000256" key="1">
    <source>
        <dbReference type="SAM" id="SignalP"/>
    </source>
</evidence>
<dbReference type="Proteomes" id="UP000256900">
    <property type="component" value="Unassembled WGS sequence"/>
</dbReference>
<feature type="chain" id="PRO_5017646063" evidence="1">
    <location>
        <begin position="23"/>
        <end position="387"/>
    </location>
</feature>
<comment type="caution">
    <text evidence="2">The sequence shown here is derived from an EMBL/GenBank/DDBJ whole genome shotgun (WGS) entry which is preliminary data.</text>
</comment>
<reference evidence="2 3" key="1">
    <citation type="submission" date="2018-08" db="EMBL/GenBank/DDBJ databases">
        <title>Genomic Encyclopedia of Type Strains, Phase IV (KMG-IV): sequencing the most valuable type-strain genomes for metagenomic binning, comparative biology and taxonomic classification.</title>
        <authorList>
            <person name="Goeker M."/>
        </authorList>
    </citation>
    <scope>NUCLEOTIDE SEQUENCE [LARGE SCALE GENOMIC DNA]</scope>
    <source>
        <strain evidence="2 3">BW863</strain>
    </source>
</reference>
<evidence type="ECO:0000313" key="2">
    <source>
        <dbReference type="EMBL" id="REF83242.1"/>
    </source>
</evidence>
<dbReference type="AlphaFoldDB" id="A0A3D9YQW3"/>
<keyword evidence="1" id="KW-0732">Signal</keyword>
<sequence>MRKHLRAFCIALLLLAPAVAHAQATAFADVVRMTVSGTPGTGTITLGSATTGYQSDTNAGMTNGATYAYYAYDPTGGIWEFGYGTYNSSAHTITRNPYYGSSGPGTAVTLTATATVGITIGAEDINALLSDIASIESGYAALSGSLTNGNIVEGAGSGSVKDTGIAIGNVPTMASNAGATGDLITSNGANKTLAAASILATNVPTMASNAAASGNVLSSAGANKTVQDSAIATANLATMASNAAGAGNLIESAGANKSQADSGVAAANVATLSGTQTISGNKTYSGKNSFAQLNVKVRTASSTSDTITTADYLVCADNASAAATENLPASPSTGDTYLIKDCSVAAGTNNITITPASGNIDGAATFVMSTNGQSAAVTYTGSQWSIN</sequence>
<evidence type="ECO:0000313" key="3">
    <source>
        <dbReference type="Proteomes" id="UP000256900"/>
    </source>
</evidence>
<proteinExistence type="predicted"/>
<dbReference type="EMBL" id="QUMO01000006">
    <property type="protein sequence ID" value="REF83242.1"/>
    <property type="molecule type" value="Genomic_DNA"/>
</dbReference>
<protein>
    <submittedName>
        <fullName evidence="2">Uncharacterized protein</fullName>
    </submittedName>
</protein>